<evidence type="ECO:0000259" key="2">
    <source>
        <dbReference type="Pfam" id="PF07866"/>
    </source>
</evidence>
<protein>
    <recommendedName>
        <fullName evidence="2">DUF1653 domain-containing protein</fullName>
    </recommendedName>
</protein>
<organism evidence="3 4">
    <name type="scientific">Blautia obeum A2-162</name>
    <dbReference type="NCBI Taxonomy" id="657314"/>
    <lineage>
        <taxon>Bacteria</taxon>
        <taxon>Bacillati</taxon>
        <taxon>Bacillota</taxon>
        <taxon>Clostridia</taxon>
        <taxon>Lachnospirales</taxon>
        <taxon>Lachnospiraceae</taxon>
        <taxon>Blautia</taxon>
    </lineage>
</organism>
<dbReference type="HOGENOM" id="CLU_1197906_0_0_9"/>
<keyword evidence="1" id="KW-1133">Transmembrane helix</keyword>
<evidence type="ECO:0000313" key="3">
    <source>
        <dbReference type="EMBL" id="CBL24077.1"/>
    </source>
</evidence>
<feature type="domain" description="DUF1653" evidence="2">
    <location>
        <begin position="165"/>
        <end position="228"/>
    </location>
</feature>
<dbReference type="Gene3D" id="2.30.30.320">
    <property type="entry name" value="DUF1653-like domain"/>
    <property type="match status" value="1"/>
</dbReference>
<keyword evidence="4" id="KW-1185">Reference proteome</keyword>
<gene>
    <name evidence="3" type="ORF">CK5_28160</name>
</gene>
<dbReference type="Proteomes" id="UP000008955">
    <property type="component" value="Chromosome"/>
</dbReference>
<evidence type="ECO:0000256" key="1">
    <source>
        <dbReference type="SAM" id="Phobius"/>
    </source>
</evidence>
<feature type="transmembrane region" description="Helical" evidence="1">
    <location>
        <begin position="113"/>
        <end position="136"/>
    </location>
</feature>
<dbReference type="KEGG" id="rob:CK5_28160"/>
<keyword evidence="1" id="KW-0812">Transmembrane</keyword>
<name>D4LTG9_9FIRM</name>
<reference evidence="3 4" key="2">
    <citation type="submission" date="2010-03" db="EMBL/GenBank/DDBJ databases">
        <authorList>
            <person name="Pajon A."/>
        </authorList>
    </citation>
    <scope>NUCLEOTIDE SEQUENCE [LARGE SCALE GENOMIC DNA]</scope>
    <source>
        <strain evidence="3 4">A2-162</strain>
    </source>
</reference>
<feature type="transmembrane region" description="Helical" evidence="1">
    <location>
        <begin position="75"/>
        <end position="93"/>
    </location>
</feature>
<reference evidence="3 4" key="1">
    <citation type="submission" date="2010-03" db="EMBL/GenBank/DDBJ databases">
        <title>The genome sequence of Ruminococcus obeum A2-162.</title>
        <authorList>
            <consortium name="metaHIT consortium -- http://www.metahit.eu/"/>
            <person name="Pajon A."/>
            <person name="Turner K."/>
            <person name="Parkhill J."/>
            <person name="Duncan S."/>
            <person name="Flint H."/>
        </authorList>
    </citation>
    <scope>NUCLEOTIDE SEQUENCE [LARGE SCALE GENOMIC DNA]</scope>
    <source>
        <strain evidence="3 4">A2-162</strain>
    </source>
</reference>
<accession>D4LTG9</accession>
<proteinExistence type="predicted"/>
<dbReference type="Pfam" id="PF07866">
    <property type="entry name" value="DUF1653"/>
    <property type="match status" value="1"/>
</dbReference>
<dbReference type="PATRIC" id="fig|657314.3.peg.2686"/>
<dbReference type="AlphaFoldDB" id="D4LTG9"/>
<evidence type="ECO:0000313" key="4">
    <source>
        <dbReference type="Proteomes" id="UP000008955"/>
    </source>
</evidence>
<keyword evidence="1" id="KW-0472">Membrane</keyword>
<dbReference type="EMBL" id="FP929054">
    <property type="protein sequence ID" value="CBL24077.1"/>
    <property type="molecule type" value="Genomic_DNA"/>
</dbReference>
<dbReference type="InterPro" id="IPR023387">
    <property type="entry name" value="DUF1653-like_dom"/>
</dbReference>
<sequence>MSELDKVLDTVMRLKEDIIEKSASSEDKNEVMDALKEQKRQRIINEIKEEYKQQVMQEADIEMKKELNRQKITELKNLMTEGFFLAFLVGLAVNQATDLISVAKEKWFADCYVLVTLIALAVLIGICLCTYIYTFFKKVYALIIDKDITKKNKYVNMRKIEINRKYKHFKGNKYLVLCVAEHSETGEQYVVYQALYGNYGIYVRPYDMFVSEVDHKKYPEVKQKYRFELID</sequence>
<dbReference type="InterPro" id="IPR037135">
    <property type="entry name" value="DUF1653-like_dom_sf"/>
</dbReference>